<comment type="caution">
    <text evidence="5">The sequence shown here is derived from an EMBL/GenBank/DDBJ whole genome shotgun (WGS) entry which is preliminary data.</text>
</comment>
<feature type="domain" description="Glycosyltransferase 2-like" evidence="4">
    <location>
        <begin position="6"/>
        <end position="131"/>
    </location>
</feature>
<dbReference type="PANTHER" id="PTHR43179">
    <property type="entry name" value="RHAMNOSYLTRANSFERASE WBBL"/>
    <property type="match status" value="1"/>
</dbReference>
<proteinExistence type="inferred from homology"/>
<accession>E6QGB0</accession>
<dbReference type="Pfam" id="PF00535">
    <property type="entry name" value="Glycos_transf_2"/>
    <property type="match status" value="1"/>
</dbReference>
<evidence type="ECO:0000256" key="2">
    <source>
        <dbReference type="ARBA" id="ARBA00022676"/>
    </source>
</evidence>
<dbReference type="PANTHER" id="PTHR43179:SF12">
    <property type="entry name" value="GALACTOFURANOSYLTRANSFERASE GLFT2"/>
    <property type="match status" value="1"/>
</dbReference>
<evidence type="ECO:0000256" key="3">
    <source>
        <dbReference type="ARBA" id="ARBA00022679"/>
    </source>
</evidence>
<dbReference type="SUPFAM" id="SSF53448">
    <property type="entry name" value="Nucleotide-diphospho-sugar transferases"/>
    <property type="match status" value="1"/>
</dbReference>
<organism evidence="5">
    <name type="scientific">mine drainage metagenome</name>
    <dbReference type="NCBI Taxonomy" id="410659"/>
    <lineage>
        <taxon>unclassified sequences</taxon>
        <taxon>metagenomes</taxon>
        <taxon>ecological metagenomes</taxon>
    </lineage>
</organism>
<evidence type="ECO:0000313" key="5">
    <source>
        <dbReference type="EMBL" id="CBI06265.1"/>
    </source>
</evidence>
<dbReference type="EMBL" id="CABP01000167">
    <property type="protein sequence ID" value="CBI06265.1"/>
    <property type="molecule type" value="Genomic_DNA"/>
</dbReference>
<protein>
    <submittedName>
        <fullName evidence="5">Putative glycosyltransferase family 2</fullName>
        <ecNumber evidence="5">2.4.1.-</ecNumber>
    </submittedName>
</protein>
<evidence type="ECO:0000259" key="4">
    <source>
        <dbReference type="Pfam" id="PF00535"/>
    </source>
</evidence>
<gene>
    <name evidence="5" type="ORF">CARN5_0218</name>
</gene>
<reference evidence="5" key="1">
    <citation type="submission" date="2009-10" db="EMBL/GenBank/DDBJ databases">
        <title>Diversity of trophic interactions inside an arsenic-rich microbial ecosystem.</title>
        <authorList>
            <person name="Bertin P.N."/>
            <person name="Heinrich-Salmeron A."/>
            <person name="Pelletier E."/>
            <person name="Goulhen-Chollet F."/>
            <person name="Arsene-Ploetze F."/>
            <person name="Gallien S."/>
            <person name="Calteau A."/>
            <person name="Vallenet D."/>
            <person name="Casiot C."/>
            <person name="Chane-Woon-Ming B."/>
            <person name="Giloteaux L."/>
            <person name="Barakat M."/>
            <person name="Bonnefoy V."/>
            <person name="Bruneel O."/>
            <person name="Chandler M."/>
            <person name="Cleiss J."/>
            <person name="Duran R."/>
            <person name="Elbaz-Poulichet F."/>
            <person name="Fonknechten N."/>
            <person name="Lauga B."/>
            <person name="Mornico D."/>
            <person name="Ortet P."/>
            <person name="Schaeffer C."/>
            <person name="Siguier P."/>
            <person name="Alexander Thil Smith A."/>
            <person name="Van Dorsselaer A."/>
            <person name="Weissenbach J."/>
            <person name="Medigue C."/>
            <person name="Le Paslier D."/>
        </authorList>
    </citation>
    <scope>NUCLEOTIDE SEQUENCE</scope>
</reference>
<evidence type="ECO:0000256" key="1">
    <source>
        <dbReference type="ARBA" id="ARBA00006739"/>
    </source>
</evidence>
<keyword evidence="2 5" id="KW-0328">Glycosyltransferase</keyword>
<dbReference type="GO" id="GO:0016757">
    <property type="term" value="F:glycosyltransferase activity"/>
    <property type="evidence" value="ECO:0007669"/>
    <property type="project" value="UniProtKB-KW"/>
</dbReference>
<dbReference type="InterPro" id="IPR001173">
    <property type="entry name" value="Glyco_trans_2-like"/>
</dbReference>
<dbReference type="AlphaFoldDB" id="E6QGB0"/>
<keyword evidence="3 5" id="KW-0808">Transferase</keyword>
<dbReference type="EC" id="2.4.1.-" evidence="5"/>
<dbReference type="Gene3D" id="3.90.550.10">
    <property type="entry name" value="Spore Coat Polysaccharide Biosynthesis Protein SpsA, Chain A"/>
    <property type="match status" value="1"/>
</dbReference>
<dbReference type="InterPro" id="IPR029044">
    <property type="entry name" value="Nucleotide-diphossugar_trans"/>
</dbReference>
<sequence length="317" mass="35078">MAMKFCVIIVNYNGVSKTLDAISSCLAEGVLAQHCIVIDNGSDDGSVEVISQRFPDIKILANSCNAGFARAVNQGLAVADCDFVMVLNNDAQLLSGTLEAVTCCFLAWPRAALVGARLIDPVGRTQNVVAALPRFWHEILPRALLKRVAPKYFGGRLSGERQSVNVPSLIGAAMTVRRSFLPQLGMLDEDFFFYLEETEWCARAHRLGFDVVFCPDARVEHALGGTARKFQVGSRIEFQRSRLLYARKVEGRIPWVVLSLWMPVKAAIDFLANGIAMVLTLGLLPRQRKRCLTYGGILMWHLLFRPTHWGLPGKCGK</sequence>
<name>E6QGB0_9ZZZZ</name>
<comment type="similarity">
    <text evidence="1">Belongs to the glycosyltransferase 2 family.</text>
</comment>
<dbReference type="CDD" id="cd04186">
    <property type="entry name" value="GT_2_like_c"/>
    <property type="match status" value="1"/>
</dbReference>